<dbReference type="EMBL" id="JAHQIW010006087">
    <property type="protein sequence ID" value="KAJ1368102.1"/>
    <property type="molecule type" value="Genomic_DNA"/>
</dbReference>
<accession>A0AAD5R1W8</accession>
<sequence>MLQADQTINAERYCQQLDRRNRATPRHRRRQVILLQDNVRPHVAKKKRKKLTHLGWEHLEYPRIPQICFRPIFISSDHWSTGWTRRSVSRQQSFASRIDWLVCIEE</sequence>
<protein>
    <recommendedName>
        <fullName evidence="3">Transposase</fullName>
    </recommendedName>
</protein>
<evidence type="ECO:0008006" key="3">
    <source>
        <dbReference type="Google" id="ProtNLM"/>
    </source>
</evidence>
<dbReference type="Proteomes" id="UP001196413">
    <property type="component" value="Unassembled WGS sequence"/>
</dbReference>
<dbReference type="InterPro" id="IPR036397">
    <property type="entry name" value="RNaseH_sf"/>
</dbReference>
<proteinExistence type="predicted"/>
<dbReference type="AlphaFoldDB" id="A0AAD5R1W8"/>
<gene>
    <name evidence="1" type="ORF">KIN20_029168</name>
</gene>
<dbReference type="GO" id="GO:0003676">
    <property type="term" value="F:nucleic acid binding"/>
    <property type="evidence" value="ECO:0007669"/>
    <property type="project" value="InterPro"/>
</dbReference>
<organism evidence="1 2">
    <name type="scientific">Parelaphostrongylus tenuis</name>
    <name type="common">Meningeal worm</name>
    <dbReference type="NCBI Taxonomy" id="148309"/>
    <lineage>
        <taxon>Eukaryota</taxon>
        <taxon>Metazoa</taxon>
        <taxon>Ecdysozoa</taxon>
        <taxon>Nematoda</taxon>
        <taxon>Chromadorea</taxon>
        <taxon>Rhabditida</taxon>
        <taxon>Rhabditina</taxon>
        <taxon>Rhabditomorpha</taxon>
        <taxon>Strongyloidea</taxon>
        <taxon>Metastrongylidae</taxon>
        <taxon>Parelaphostrongylus</taxon>
    </lineage>
</organism>
<keyword evidence="2" id="KW-1185">Reference proteome</keyword>
<evidence type="ECO:0000313" key="2">
    <source>
        <dbReference type="Proteomes" id="UP001196413"/>
    </source>
</evidence>
<dbReference type="Gene3D" id="3.30.420.10">
    <property type="entry name" value="Ribonuclease H-like superfamily/Ribonuclease H"/>
    <property type="match status" value="1"/>
</dbReference>
<evidence type="ECO:0000313" key="1">
    <source>
        <dbReference type="EMBL" id="KAJ1368102.1"/>
    </source>
</evidence>
<name>A0AAD5R1W8_PARTN</name>
<comment type="caution">
    <text evidence="1">The sequence shown here is derived from an EMBL/GenBank/DDBJ whole genome shotgun (WGS) entry which is preliminary data.</text>
</comment>
<reference evidence="1" key="1">
    <citation type="submission" date="2021-06" db="EMBL/GenBank/DDBJ databases">
        <title>Parelaphostrongylus tenuis whole genome reference sequence.</title>
        <authorList>
            <person name="Garwood T.J."/>
            <person name="Larsen P.A."/>
            <person name="Fountain-Jones N.M."/>
            <person name="Garbe J.R."/>
            <person name="Macchietto M.G."/>
            <person name="Kania S.A."/>
            <person name="Gerhold R.W."/>
            <person name="Richards J.E."/>
            <person name="Wolf T.M."/>
        </authorList>
    </citation>
    <scope>NUCLEOTIDE SEQUENCE</scope>
    <source>
        <strain evidence="1">MNPRO001-30</strain>
        <tissue evidence="1">Meninges</tissue>
    </source>
</reference>